<feature type="compositionally biased region" description="Polar residues" evidence="1">
    <location>
        <begin position="356"/>
        <end position="366"/>
    </location>
</feature>
<gene>
    <name evidence="2" type="ORF">S40285_06941</name>
</gene>
<feature type="region of interest" description="Disordered" evidence="1">
    <location>
        <begin position="1"/>
        <end position="131"/>
    </location>
</feature>
<reference evidence="2 3" key="1">
    <citation type="journal article" date="2014" name="BMC Genomics">
        <title>Comparative genome sequencing reveals chemotype-specific gene clusters in the toxigenic black mold Stachybotrys.</title>
        <authorList>
            <person name="Semeiks J."/>
            <person name="Borek D."/>
            <person name="Otwinowski Z."/>
            <person name="Grishin N.V."/>
        </authorList>
    </citation>
    <scope>NUCLEOTIDE SEQUENCE [LARGE SCALE GENOMIC DNA]</scope>
    <source>
        <strain evidence="2 3">IBT 40285</strain>
    </source>
</reference>
<dbReference type="HOGENOM" id="CLU_639644_0_0_1"/>
<evidence type="ECO:0000313" key="2">
    <source>
        <dbReference type="EMBL" id="KFA61252.1"/>
    </source>
</evidence>
<dbReference type="EMBL" id="KL660863">
    <property type="protein sequence ID" value="KFA61252.1"/>
    <property type="molecule type" value="Genomic_DNA"/>
</dbReference>
<name>A0A084QBB7_STAC4</name>
<evidence type="ECO:0000256" key="1">
    <source>
        <dbReference type="SAM" id="MobiDB-lite"/>
    </source>
</evidence>
<dbReference type="AlphaFoldDB" id="A0A084QBB7"/>
<feature type="compositionally biased region" description="Polar residues" evidence="1">
    <location>
        <begin position="81"/>
        <end position="98"/>
    </location>
</feature>
<feature type="region of interest" description="Disordered" evidence="1">
    <location>
        <begin position="345"/>
        <end position="367"/>
    </location>
</feature>
<organism evidence="2 3">
    <name type="scientific">Stachybotrys chlorohalonatus (strain IBT 40285)</name>
    <dbReference type="NCBI Taxonomy" id="1283841"/>
    <lineage>
        <taxon>Eukaryota</taxon>
        <taxon>Fungi</taxon>
        <taxon>Dikarya</taxon>
        <taxon>Ascomycota</taxon>
        <taxon>Pezizomycotina</taxon>
        <taxon>Sordariomycetes</taxon>
        <taxon>Hypocreomycetidae</taxon>
        <taxon>Hypocreales</taxon>
        <taxon>Stachybotryaceae</taxon>
        <taxon>Stachybotrys</taxon>
    </lineage>
</organism>
<proteinExistence type="predicted"/>
<protein>
    <submittedName>
        <fullName evidence="2">Uncharacterized protein</fullName>
    </submittedName>
</protein>
<dbReference type="Proteomes" id="UP000028524">
    <property type="component" value="Unassembled WGS sequence"/>
</dbReference>
<evidence type="ECO:0000313" key="3">
    <source>
        <dbReference type="Proteomes" id="UP000028524"/>
    </source>
</evidence>
<dbReference type="InParanoid" id="A0A084QBB7"/>
<dbReference type="OrthoDB" id="4936392at2759"/>
<sequence>MLDYLSLSMRHVSRRRTPRASSNPVDGPERASLTNATSPRTGRRRSTLFSLANSPFHGVRRNTSPAPHATTPRRTMKVVGSDSSLEAADTSTDSTSVERTAASATSSTKLTNHPAFPASPWEDERLGDPNSPHLRLPSSIEDGQSFGAALAVGTDLFSGCCDGEVEVMPDTSHTPPSDLVVSHVRSASSCYPVQDGSRLCCQSPASPPGLNRLSLSDLSDLGDCGKLEDGLPEELCGSSSLVATPPNANISLHEIMTDAAEAVEGWQVQSSSKRCLSNNMDPVLGDDLAFSLDGQSVAVAQSISPPIRPPTIERPHGCFDDFVKRSRQRKGHYDGTIDANRAKGRLDSSAKPSRAAQASGSRTQSLPKGIKRKISLSSFLNTTNSWAKRPRLGLRKLASTVYHEGDRRWTEVRLQWEQSNAVEKKEFGA</sequence>
<keyword evidence="3" id="KW-1185">Reference proteome</keyword>
<accession>A0A084QBB7</accession>